<dbReference type="Pfam" id="PF14714">
    <property type="entry name" value="KH_dom-like"/>
    <property type="match status" value="1"/>
</dbReference>
<dbReference type="NCBIfam" id="TIGR03594">
    <property type="entry name" value="GTPase_EngA"/>
    <property type="match status" value="1"/>
</dbReference>
<sequence length="656" mass="72443">MSALVLAIDGPSGSGKSSTAKAIALRANWSYLDTGALYRAVTLLALENKVSDEENLLSLLQQNEISFLTDPAKPQVFLNGNDVSNEIRLQRINDHVSQISAMPGVRKVLLDIQRKYISEAPIGIVVEGRDIATVVVPNAQLKIYLHADINARVKRREGEMSEPVKSEVVEKSLASRDEIDSNRTVSPLAQADDAAVIDSTRLTLDEVTDQIWKWLKQRNLLGLPTVAVIGRPNVGKSTLVNRMIGRREAIVEDTPGVTRDRVKYEAEWNGRRFFLIDTGGWEVKPEGISEKITAGAEAAIAEADLVMFVIDAQVGALDEDESLVNLLRKSGKKVLLVANKIDNAEDESDGYALWNLGLGEPRFVSALHGRGSGDLLDLLIQQMPEVGTQQVDDGFRRVALVGRPNVGKSSLLNILAGSTRSLVDDAEGTTRDAVDELIEFGGSTWRFIDTAGIRRRAHQASGTDYYASLRTQIALERAEVALVIFDASQILTEQDIRIVSMADEAGKAIVVVMNKWDLVDEERQLVLDKEIERQLERYPWAQRVNLSAKTGWHRDRLAPALRTALASWEKRIPTAKLNAFLGELVGANPPPVRSGKQPKIKFATQAGTCPPKFVIFATGFLENAYRRFIERRLREDFGFIGTPVEVAVKLKERDDA</sequence>
<keyword evidence="8" id="KW-0547">Nucleotide-binding</keyword>
<comment type="similarity">
    <text evidence="1">Belongs to the TRAFAC class TrmE-Era-EngA-EngB-Septin-like GTPase superfamily. EngA (Der) GTPase family.</text>
</comment>
<dbReference type="SMART" id="SM00382">
    <property type="entry name" value="AAA"/>
    <property type="match status" value="3"/>
</dbReference>
<comment type="similarity">
    <text evidence="2">Belongs to the cytidylate kinase family. Type 1 subfamily.</text>
</comment>
<evidence type="ECO:0000256" key="9">
    <source>
        <dbReference type="ARBA" id="ARBA00022777"/>
    </source>
</evidence>
<evidence type="ECO:0000313" key="16">
    <source>
        <dbReference type="EMBL" id="CAB4584137.1"/>
    </source>
</evidence>
<gene>
    <name evidence="16" type="ORF">UFOPK1776_00193</name>
</gene>
<dbReference type="CDD" id="cd01894">
    <property type="entry name" value="EngA1"/>
    <property type="match status" value="1"/>
</dbReference>
<protein>
    <recommendedName>
        <fullName evidence="4">GTPase Der</fullName>
        <ecNumber evidence="3">2.7.4.25</ecNumber>
    </recommendedName>
    <alternativeName>
        <fullName evidence="12">GTP-binding protein EngA</fullName>
    </alternativeName>
</protein>
<dbReference type="PROSITE" id="PS51712">
    <property type="entry name" value="G_ENGA"/>
    <property type="match status" value="2"/>
</dbReference>
<dbReference type="InterPro" id="IPR003593">
    <property type="entry name" value="AAA+_ATPase"/>
</dbReference>
<dbReference type="PRINTS" id="PR00326">
    <property type="entry name" value="GTP1OBG"/>
</dbReference>
<dbReference type="Pfam" id="PF01926">
    <property type="entry name" value="MMR_HSR1"/>
    <property type="match status" value="2"/>
</dbReference>
<dbReference type="InterPro" id="IPR031166">
    <property type="entry name" value="G_ENGA"/>
</dbReference>
<dbReference type="InterPro" id="IPR032859">
    <property type="entry name" value="KH_dom-like"/>
</dbReference>
<evidence type="ECO:0000256" key="5">
    <source>
        <dbReference type="ARBA" id="ARBA00022517"/>
    </source>
</evidence>
<dbReference type="InterPro" id="IPR016484">
    <property type="entry name" value="GTPase_Der"/>
</dbReference>
<dbReference type="SUPFAM" id="SSF52540">
    <property type="entry name" value="P-loop containing nucleoside triphosphate hydrolases"/>
    <property type="match status" value="3"/>
</dbReference>
<dbReference type="GO" id="GO:0006139">
    <property type="term" value="P:nucleobase-containing compound metabolic process"/>
    <property type="evidence" value="ECO:0007669"/>
    <property type="project" value="InterPro"/>
</dbReference>
<dbReference type="NCBIfam" id="TIGR00231">
    <property type="entry name" value="small_GTP"/>
    <property type="match status" value="2"/>
</dbReference>
<dbReference type="GO" id="GO:0036431">
    <property type="term" value="F:dCMP kinase activity"/>
    <property type="evidence" value="ECO:0007669"/>
    <property type="project" value="InterPro"/>
</dbReference>
<dbReference type="GO" id="GO:0043022">
    <property type="term" value="F:ribosome binding"/>
    <property type="evidence" value="ECO:0007669"/>
    <property type="project" value="TreeGrafter"/>
</dbReference>
<dbReference type="HAMAP" id="MF_00195">
    <property type="entry name" value="GTPase_Der"/>
    <property type="match status" value="1"/>
</dbReference>
<evidence type="ECO:0000256" key="14">
    <source>
        <dbReference type="ARBA" id="ARBA00048478"/>
    </source>
</evidence>
<dbReference type="GO" id="GO:0042254">
    <property type="term" value="P:ribosome biogenesis"/>
    <property type="evidence" value="ECO:0007669"/>
    <property type="project" value="UniProtKB-KW"/>
</dbReference>
<comment type="catalytic activity">
    <reaction evidence="13">
        <text>dCMP + ATP = dCDP + ADP</text>
        <dbReference type="Rhea" id="RHEA:25094"/>
        <dbReference type="ChEBI" id="CHEBI:30616"/>
        <dbReference type="ChEBI" id="CHEBI:57566"/>
        <dbReference type="ChEBI" id="CHEBI:58593"/>
        <dbReference type="ChEBI" id="CHEBI:456216"/>
        <dbReference type="EC" id="2.7.4.25"/>
    </reaction>
</comment>
<dbReference type="PANTHER" id="PTHR43834">
    <property type="entry name" value="GTPASE DER"/>
    <property type="match status" value="1"/>
</dbReference>
<dbReference type="Pfam" id="PF02224">
    <property type="entry name" value="Cytidylate_kin"/>
    <property type="match status" value="1"/>
</dbReference>
<dbReference type="NCBIfam" id="TIGR00017">
    <property type="entry name" value="cmk"/>
    <property type="match status" value="1"/>
</dbReference>
<dbReference type="InterPro" id="IPR011994">
    <property type="entry name" value="Cytidylate_kinase_dom"/>
</dbReference>
<evidence type="ECO:0000256" key="11">
    <source>
        <dbReference type="ARBA" id="ARBA00023134"/>
    </source>
</evidence>
<evidence type="ECO:0000256" key="10">
    <source>
        <dbReference type="ARBA" id="ARBA00022840"/>
    </source>
</evidence>
<keyword evidence="10" id="KW-0067">ATP-binding</keyword>
<keyword evidence="11" id="KW-0342">GTP-binding</keyword>
<keyword evidence="7" id="KW-0677">Repeat</keyword>
<dbReference type="Gene3D" id="3.40.50.300">
    <property type="entry name" value="P-loop containing nucleotide triphosphate hydrolases"/>
    <property type="match status" value="3"/>
</dbReference>
<evidence type="ECO:0000256" key="7">
    <source>
        <dbReference type="ARBA" id="ARBA00022737"/>
    </source>
</evidence>
<evidence type="ECO:0000256" key="4">
    <source>
        <dbReference type="ARBA" id="ARBA00020953"/>
    </source>
</evidence>
<dbReference type="InterPro" id="IPR006073">
    <property type="entry name" value="GTP-bd"/>
</dbReference>
<keyword evidence="6" id="KW-0808">Transferase</keyword>
<dbReference type="EMBL" id="CAEZUC010000011">
    <property type="protein sequence ID" value="CAB4584137.1"/>
    <property type="molecule type" value="Genomic_DNA"/>
</dbReference>
<proteinExistence type="inferred from homology"/>
<dbReference type="CDD" id="cd02020">
    <property type="entry name" value="CMPK"/>
    <property type="match status" value="1"/>
</dbReference>
<evidence type="ECO:0000256" key="2">
    <source>
        <dbReference type="ARBA" id="ARBA00009427"/>
    </source>
</evidence>
<dbReference type="FunFam" id="3.30.300.20:FF:000004">
    <property type="entry name" value="GTPase Der"/>
    <property type="match status" value="1"/>
</dbReference>
<accession>A0A6J6F764</accession>
<dbReference type="AlphaFoldDB" id="A0A6J6F764"/>
<dbReference type="InterPro" id="IPR015946">
    <property type="entry name" value="KH_dom-like_a/b"/>
</dbReference>
<dbReference type="CDD" id="cd01895">
    <property type="entry name" value="EngA2"/>
    <property type="match status" value="1"/>
</dbReference>
<dbReference type="InterPro" id="IPR027417">
    <property type="entry name" value="P-loop_NTPase"/>
</dbReference>
<dbReference type="InterPro" id="IPR003136">
    <property type="entry name" value="Cytidylate_kin"/>
</dbReference>
<evidence type="ECO:0000259" key="15">
    <source>
        <dbReference type="PROSITE" id="PS51712"/>
    </source>
</evidence>
<name>A0A6J6F764_9ZZZZ</name>
<dbReference type="Gene3D" id="3.30.300.20">
    <property type="match status" value="1"/>
</dbReference>
<evidence type="ECO:0000256" key="1">
    <source>
        <dbReference type="ARBA" id="ARBA00008279"/>
    </source>
</evidence>
<keyword evidence="5" id="KW-0690">Ribosome biogenesis</keyword>
<evidence type="ECO:0000256" key="6">
    <source>
        <dbReference type="ARBA" id="ARBA00022679"/>
    </source>
</evidence>
<dbReference type="GO" id="GO:0005524">
    <property type="term" value="F:ATP binding"/>
    <property type="evidence" value="ECO:0007669"/>
    <property type="project" value="UniProtKB-KW"/>
</dbReference>
<comment type="catalytic activity">
    <reaction evidence="14">
        <text>CMP + ATP = CDP + ADP</text>
        <dbReference type="Rhea" id="RHEA:11600"/>
        <dbReference type="ChEBI" id="CHEBI:30616"/>
        <dbReference type="ChEBI" id="CHEBI:58069"/>
        <dbReference type="ChEBI" id="CHEBI:60377"/>
        <dbReference type="ChEBI" id="CHEBI:456216"/>
        <dbReference type="EC" id="2.7.4.25"/>
    </reaction>
</comment>
<feature type="domain" description="EngA-type G" evidence="15">
    <location>
        <begin position="224"/>
        <end position="387"/>
    </location>
</feature>
<keyword evidence="9" id="KW-0418">Kinase</keyword>
<dbReference type="EC" id="2.7.4.25" evidence="3"/>
<dbReference type="FunFam" id="3.40.50.300:FF:000057">
    <property type="entry name" value="GTPase Der"/>
    <property type="match status" value="1"/>
</dbReference>
<dbReference type="GO" id="GO:0005525">
    <property type="term" value="F:GTP binding"/>
    <property type="evidence" value="ECO:0007669"/>
    <property type="project" value="UniProtKB-KW"/>
</dbReference>
<dbReference type="InterPro" id="IPR005225">
    <property type="entry name" value="Small_GTP-bd"/>
</dbReference>
<evidence type="ECO:0000256" key="3">
    <source>
        <dbReference type="ARBA" id="ARBA00012906"/>
    </source>
</evidence>
<dbReference type="PANTHER" id="PTHR43834:SF6">
    <property type="entry name" value="GTPASE DER"/>
    <property type="match status" value="1"/>
</dbReference>
<evidence type="ECO:0000256" key="8">
    <source>
        <dbReference type="ARBA" id="ARBA00022741"/>
    </source>
</evidence>
<organism evidence="16">
    <name type="scientific">freshwater metagenome</name>
    <dbReference type="NCBI Taxonomy" id="449393"/>
    <lineage>
        <taxon>unclassified sequences</taxon>
        <taxon>metagenomes</taxon>
        <taxon>ecological metagenomes</taxon>
    </lineage>
</organism>
<feature type="domain" description="EngA-type G" evidence="15">
    <location>
        <begin position="396"/>
        <end position="569"/>
    </location>
</feature>
<dbReference type="HAMAP" id="MF_00238">
    <property type="entry name" value="Cytidyl_kinase_type1"/>
    <property type="match status" value="1"/>
</dbReference>
<evidence type="ECO:0000256" key="13">
    <source>
        <dbReference type="ARBA" id="ARBA00047615"/>
    </source>
</evidence>
<reference evidence="16" key="1">
    <citation type="submission" date="2020-05" db="EMBL/GenBank/DDBJ databases">
        <authorList>
            <person name="Chiriac C."/>
            <person name="Salcher M."/>
            <person name="Ghai R."/>
            <person name="Kavagutti S V."/>
        </authorList>
    </citation>
    <scope>NUCLEOTIDE SEQUENCE</scope>
</reference>
<evidence type="ECO:0000256" key="12">
    <source>
        <dbReference type="ARBA" id="ARBA00032345"/>
    </source>
</evidence>
<dbReference type="NCBIfam" id="NF002828">
    <property type="entry name" value="PRK03003.1"/>
    <property type="match status" value="1"/>
</dbReference>